<evidence type="ECO:0000313" key="8">
    <source>
        <dbReference type="EMBL" id="EFN50433.1"/>
    </source>
</evidence>
<keyword evidence="4" id="KW-0418">Kinase</keyword>
<gene>
    <name evidence="8" type="ORF">CHLNCDRAFT_55895</name>
</gene>
<keyword evidence="2" id="KW-0808">Transferase</keyword>
<dbReference type="InterPro" id="IPR000961">
    <property type="entry name" value="AGC-kinase_C"/>
</dbReference>
<dbReference type="InParanoid" id="E1ZUR2"/>
<dbReference type="STRING" id="554065.E1ZUR2"/>
<dbReference type="EMBL" id="GL434196">
    <property type="protein sequence ID" value="EFN50433.1"/>
    <property type="molecule type" value="Genomic_DNA"/>
</dbReference>
<keyword evidence="9" id="KW-1185">Reference proteome</keyword>
<evidence type="ECO:0000256" key="3">
    <source>
        <dbReference type="ARBA" id="ARBA00022741"/>
    </source>
</evidence>
<keyword evidence="3" id="KW-0547">Nucleotide-binding</keyword>
<dbReference type="Pfam" id="PF00069">
    <property type="entry name" value="Pkinase"/>
    <property type="match status" value="1"/>
</dbReference>
<organism evidence="9">
    <name type="scientific">Chlorella variabilis</name>
    <name type="common">Green alga</name>
    <dbReference type="NCBI Taxonomy" id="554065"/>
    <lineage>
        <taxon>Eukaryota</taxon>
        <taxon>Viridiplantae</taxon>
        <taxon>Chlorophyta</taxon>
        <taxon>core chlorophytes</taxon>
        <taxon>Trebouxiophyceae</taxon>
        <taxon>Chlorellales</taxon>
        <taxon>Chlorellaceae</taxon>
        <taxon>Chlorella clade</taxon>
        <taxon>Chlorella</taxon>
    </lineage>
</organism>
<dbReference type="InterPro" id="IPR011009">
    <property type="entry name" value="Kinase-like_dom_sf"/>
</dbReference>
<evidence type="ECO:0000256" key="4">
    <source>
        <dbReference type="ARBA" id="ARBA00022777"/>
    </source>
</evidence>
<evidence type="ECO:0000259" key="6">
    <source>
        <dbReference type="PROSITE" id="PS50011"/>
    </source>
</evidence>
<evidence type="ECO:0000256" key="2">
    <source>
        <dbReference type="ARBA" id="ARBA00022679"/>
    </source>
</evidence>
<dbReference type="eggNOG" id="KOG0598">
    <property type="taxonomic scope" value="Eukaryota"/>
</dbReference>
<evidence type="ECO:0000313" key="9">
    <source>
        <dbReference type="Proteomes" id="UP000008141"/>
    </source>
</evidence>
<feature type="domain" description="AGC-kinase C-terminal" evidence="7">
    <location>
        <begin position="93"/>
        <end position="132"/>
    </location>
</feature>
<dbReference type="PROSITE" id="PS51285">
    <property type="entry name" value="AGC_KINASE_CTER"/>
    <property type="match status" value="1"/>
</dbReference>
<dbReference type="InterPro" id="IPR000719">
    <property type="entry name" value="Prot_kinase_dom"/>
</dbReference>
<dbReference type="GO" id="GO:0005524">
    <property type="term" value="F:ATP binding"/>
    <property type="evidence" value="ECO:0007669"/>
    <property type="project" value="UniProtKB-KW"/>
</dbReference>
<dbReference type="Gene3D" id="3.30.200.20">
    <property type="entry name" value="Phosphorylase Kinase, domain 1"/>
    <property type="match status" value="1"/>
</dbReference>
<evidence type="ECO:0000256" key="1">
    <source>
        <dbReference type="ARBA" id="ARBA00022527"/>
    </source>
</evidence>
<dbReference type="OMA" id="HIMEREL"/>
<feature type="domain" description="Protein kinase" evidence="6">
    <location>
        <begin position="1"/>
        <end position="92"/>
    </location>
</feature>
<name>E1ZUR2_CHLVA</name>
<dbReference type="PANTHER" id="PTHR24351">
    <property type="entry name" value="RIBOSOMAL PROTEIN S6 KINASE"/>
    <property type="match status" value="1"/>
</dbReference>
<dbReference type="OrthoDB" id="63267at2759"/>
<keyword evidence="1" id="KW-0723">Serine/threonine-protein kinase</keyword>
<keyword evidence="5" id="KW-0067">ATP-binding</keyword>
<accession>E1ZUR2</accession>
<evidence type="ECO:0000256" key="5">
    <source>
        <dbReference type="ARBA" id="ARBA00022840"/>
    </source>
</evidence>
<proteinExistence type="predicted"/>
<dbReference type="GeneID" id="17349866"/>
<dbReference type="RefSeq" id="XP_005842565.1">
    <property type="nucleotide sequence ID" value="XM_005842508.1"/>
</dbReference>
<dbReference type="KEGG" id="cvr:CHLNCDRAFT_55895"/>
<feature type="non-terminal residue" evidence="8">
    <location>
        <position position="1"/>
    </location>
</feature>
<feature type="non-terminal residue" evidence="8">
    <location>
        <position position="132"/>
    </location>
</feature>
<dbReference type="SUPFAM" id="SSF56112">
    <property type="entry name" value="Protein kinase-like (PK-like)"/>
    <property type="match status" value="1"/>
</dbReference>
<dbReference type="Proteomes" id="UP000008141">
    <property type="component" value="Unassembled WGS sequence"/>
</dbReference>
<dbReference type="PROSITE" id="PS50011">
    <property type="entry name" value="PROTEIN_KINASE_DOM"/>
    <property type="match status" value="1"/>
</dbReference>
<evidence type="ECO:0000259" key="7">
    <source>
        <dbReference type="PROSITE" id="PS51285"/>
    </source>
</evidence>
<protein>
    <recommendedName>
        <fullName evidence="10">Protein kinase domain-containing protein</fullName>
    </recommendedName>
</protein>
<dbReference type="AlphaFoldDB" id="E1ZUR2"/>
<dbReference type="Gene3D" id="1.10.510.10">
    <property type="entry name" value="Transferase(Phosphotransferase) domain 1"/>
    <property type="match status" value="1"/>
</dbReference>
<sequence>APEVISGRGHGKAVDWWSVGILLFEMLNGMPPFRAKGRQQLQKLITTAKFKLPSYLSSEVQSLVKGLLQKDASKRLGYGPSGSADVMGHPFFKSVDWRKLEGRQIVSPFKPSIKSIESVENFDRIWTDLPPH</sequence>
<reference evidence="8 9" key="1">
    <citation type="journal article" date="2010" name="Plant Cell">
        <title>The Chlorella variabilis NC64A genome reveals adaptation to photosymbiosis, coevolution with viruses, and cryptic sex.</title>
        <authorList>
            <person name="Blanc G."/>
            <person name="Duncan G."/>
            <person name="Agarkova I."/>
            <person name="Borodovsky M."/>
            <person name="Gurnon J."/>
            <person name="Kuo A."/>
            <person name="Lindquist E."/>
            <person name="Lucas S."/>
            <person name="Pangilinan J."/>
            <person name="Polle J."/>
            <person name="Salamov A."/>
            <person name="Terry A."/>
            <person name="Yamada T."/>
            <person name="Dunigan D.D."/>
            <person name="Grigoriev I.V."/>
            <person name="Claverie J.M."/>
            <person name="Van Etten J.L."/>
        </authorList>
    </citation>
    <scope>NUCLEOTIDE SEQUENCE [LARGE SCALE GENOMIC DNA]</scope>
    <source>
        <strain evidence="8 9">NC64A</strain>
    </source>
</reference>
<evidence type="ECO:0008006" key="10">
    <source>
        <dbReference type="Google" id="ProtNLM"/>
    </source>
</evidence>
<dbReference type="GO" id="GO:0004674">
    <property type="term" value="F:protein serine/threonine kinase activity"/>
    <property type="evidence" value="ECO:0007669"/>
    <property type="project" value="UniProtKB-KW"/>
</dbReference>